<dbReference type="Gene3D" id="3.30.40.10">
    <property type="entry name" value="Zinc/RING finger domain, C3HC4 (zinc finger)"/>
    <property type="match status" value="1"/>
</dbReference>
<feature type="domain" description="SP-RING-type" evidence="12">
    <location>
        <begin position="154"/>
        <end position="241"/>
    </location>
</feature>
<keyword evidence="4" id="KW-0808">Transferase</keyword>
<name>D2VH16_NAEGR</name>
<dbReference type="UniPathway" id="UPA00886"/>
<evidence type="ECO:0000256" key="7">
    <source>
        <dbReference type="ARBA" id="ARBA00022786"/>
    </source>
</evidence>
<evidence type="ECO:0000256" key="3">
    <source>
        <dbReference type="ARBA" id="ARBA00008212"/>
    </source>
</evidence>
<gene>
    <name evidence="13" type="ORF">NAEGRDRAFT_49519</name>
</gene>
<dbReference type="PANTHER" id="PTHR21330">
    <property type="entry name" value="E3 SUMO-PROTEIN LIGASE NSE2"/>
    <property type="match status" value="1"/>
</dbReference>
<evidence type="ECO:0000256" key="11">
    <source>
        <dbReference type="SAM" id="MobiDB-lite"/>
    </source>
</evidence>
<dbReference type="OMA" id="AHNENTT"/>
<evidence type="ECO:0000256" key="10">
    <source>
        <dbReference type="PROSITE-ProRule" id="PRU00452"/>
    </source>
</evidence>
<dbReference type="AlphaFoldDB" id="D2VH16"/>
<dbReference type="PANTHER" id="PTHR21330:SF1">
    <property type="entry name" value="E3 SUMO-PROTEIN LIGASE NSE2"/>
    <property type="match status" value="1"/>
</dbReference>
<dbReference type="GO" id="GO:0000724">
    <property type="term" value="P:double-strand break repair via homologous recombination"/>
    <property type="evidence" value="ECO:0007669"/>
    <property type="project" value="InterPro"/>
</dbReference>
<dbReference type="PROSITE" id="PS51044">
    <property type="entry name" value="ZF_SP_RING"/>
    <property type="match status" value="1"/>
</dbReference>
<evidence type="ECO:0000256" key="2">
    <source>
        <dbReference type="ARBA" id="ARBA00004718"/>
    </source>
</evidence>
<sequence>MSSSQHQGGAFRLVQLEIKPLQKAHNENTTTMLENIELLTTLAKDIEGSSLPDDPEYERNKIQVEQIDSIVRDYLDLLRMTKGHTATLQQILESPGIDLRTVSQFYDNNIKTNTEKEYDDQSIKKVEEYQNFKLSIMQVHDPTAELDWNQEGDDDDDIQLSQVTIKTTCPWTGSNLQEPIQSKKCKHVYEKTVAFQKLRTGGGFFECPIIGCRESRITEADLVESPSLTFKIRKEIKRQEEEKRKKTESAAVDLSDDDE</sequence>
<evidence type="ECO:0000256" key="6">
    <source>
        <dbReference type="ARBA" id="ARBA00022771"/>
    </source>
</evidence>
<keyword evidence="9" id="KW-0539">Nucleus</keyword>
<keyword evidence="5" id="KW-0479">Metal-binding</keyword>
<dbReference type="InterPro" id="IPR004181">
    <property type="entry name" value="Znf_MIZ"/>
</dbReference>
<reference evidence="13 14" key="1">
    <citation type="journal article" date="2010" name="Cell">
        <title>The genome of Naegleria gruberi illuminates early eukaryotic versatility.</title>
        <authorList>
            <person name="Fritz-Laylin L.K."/>
            <person name="Prochnik S.E."/>
            <person name="Ginger M.L."/>
            <person name="Dacks J.B."/>
            <person name="Carpenter M.L."/>
            <person name="Field M.C."/>
            <person name="Kuo A."/>
            <person name="Paredez A."/>
            <person name="Chapman J."/>
            <person name="Pham J."/>
            <person name="Shu S."/>
            <person name="Neupane R."/>
            <person name="Cipriano M."/>
            <person name="Mancuso J."/>
            <person name="Tu H."/>
            <person name="Salamov A."/>
            <person name="Lindquist E."/>
            <person name="Shapiro H."/>
            <person name="Lucas S."/>
            <person name="Grigoriev I.V."/>
            <person name="Cande W.Z."/>
            <person name="Fulton C."/>
            <person name="Rokhsar D.S."/>
            <person name="Dawson S.C."/>
        </authorList>
    </citation>
    <scope>NUCLEOTIDE SEQUENCE [LARGE SCALE GENOMIC DNA]</scope>
    <source>
        <strain evidence="13 14">NEG-M</strain>
    </source>
</reference>
<feature type="region of interest" description="Disordered" evidence="11">
    <location>
        <begin position="239"/>
        <end position="259"/>
    </location>
</feature>
<dbReference type="GO" id="GO:0030915">
    <property type="term" value="C:Smc5-Smc6 complex"/>
    <property type="evidence" value="ECO:0007669"/>
    <property type="project" value="InterPro"/>
</dbReference>
<dbReference type="STRING" id="5762.D2VH16"/>
<evidence type="ECO:0000313" key="13">
    <source>
        <dbReference type="EMBL" id="EFC43905.1"/>
    </source>
</evidence>
<organism evidence="14">
    <name type="scientific">Naegleria gruberi</name>
    <name type="common">Amoeba</name>
    <dbReference type="NCBI Taxonomy" id="5762"/>
    <lineage>
        <taxon>Eukaryota</taxon>
        <taxon>Discoba</taxon>
        <taxon>Heterolobosea</taxon>
        <taxon>Tetramitia</taxon>
        <taxon>Eutetramitia</taxon>
        <taxon>Vahlkampfiidae</taxon>
        <taxon>Naegleria</taxon>
    </lineage>
</organism>
<dbReference type="RefSeq" id="XP_002676649.1">
    <property type="nucleotide sequence ID" value="XM_002676603.1"/>
</dbReference>
<evidence type="ECO:0000259" key="12">
    <source>
        <dbReference type="PROSITE" id="PS51044"/>
    </source>
</evidence>
<dbReference type="KEGG" id="ngr:NAEGRDRAFT_49519"/>
<dbReference type="Proteomes" id="UP000006671">
    <property type="component" value="Unassembled WGS sequence"/>
</dbReference>
<dbReference type="GO" id="GO:0008270">
    <property type="term" value="F:zinc ion binding"/>
    <property type="evidence" value="ECO:0007669"/>
    <property type="project" value="UniProtKB-KW"/>
</dbReference>
<evidence type="ECO:0000256" key="9">
    <source>
        <dbReference type="ARBA" id="ARBA00023242"/>
    </source>
</evidence>
<keyword evidence="7" id="KW-0833">Ubl conjugation pathway</keyword>
<accession>D2VH16</accession>
<evidence type="ECO:0000256" key="8">
    <source>
        <dbReference type="ARBA" id="ARBA00022833"/>
    </source>
</evidence>
<evidence type="ECO:0000313" key="14">
    <source>
        <dbReference type="Proteomes" id="UP000006671"/>
    </source>
</evidence>
<dbReference type="EMBL" id="GG738871">
    <property type="protein sequence ID" value="EFC43905.1"/>
    <property type="molecule type" value="Genomic_DNA"/>
</dbReference>
<dbReference type="GeneID" id="8856623"/>
<comment type="subcellular location">
    <subcellularLocation>
        <location evidence="1">Nucleus</location>
    </subcellularLocation>
</comment>
<dbReference type="CDD" id="cd16651">
    <property type="entry name" value="SPL-RING_NSE2"/>
    <property type="match status" value="1"/>
</dbReference>
<dbReference type="InterPro" id="IPR013083">
    <property type="entry name" value="Znf_RING/FYVE/PHD"/>
</dbReference>
<dbReference type="Pfam" id="PF11789">
    <property type="entry name" value="zf-Nse"/>
    <property type="match status" value="1"/>
</dbReference>
<evidence type="ECO:0000256" key="4">
    <source>
        <dbReference type="ARBA" id="ARBA00022679"/>
    </source>
</evidence>
<evidence type="ECO:0000256" key="1">
    <source>
        <dbReference type="ARBA" id="ARBA00004123"/>
    </source>
</evidence>
<dbReference type="InterPro" id="IPR026846">
    <property type="entry name" value="Nse2(Mms21)"/>
</dbReference>
<keyword evidence="14" id="KW-1185">Reference proteome</keyword>
<dbReference type="GO" id="GO:0005634">
    <property type="term" value="C:nucleus"/>
    <property type="evidence" value="ECO:0007669"/>
    <property type="project" value="UniProtKB-SubCell"/>
</dbReference>
<dbReference type="GO" id="GO:0061665">
    <property type="term" value="F:SUMO ligase activity"/>
    <property type="evidence" value="ECO:0007669"/>
    <property type="project" value="TreeGrafter"/>
</dbReference>
<evidence type="ECO:0000256" key="5">
    <source>
        <dbReference type="ARBA" id="ARBA00022723"/>
    </source>
</evidence>
<feature type="compositionally biased region" description="Basic and acidic residues" evidence="11">
    <location>
        <begin position="239"/>
        <end position="248"/>
    </location>
</feature>
<dbReference type="VEuPathDB" id="AmoebaDB:NAEGRDRAFT_49519"/>
<proteinExistence type="inferred from homology"/>
<keyword evidence="6 10" id="KW-0863">Zinc-finger</keyword>
<dbReference type="GO" id="GO:0016925">
    <property type="term" value="P:protein sumoylation"/>
    <property type="evidence" value="ECO:0007669"/>
    <property type="project" value="UniProtKB-UniPathway"/>
</dbReference>
<comment type="similarity">
    <text evidence="3">Belongs to the NSE2 family.</text>
</comment>
<dbReference type="OrthoDB" id="26899at2759"/>
<protein>
    <submittedName>
        <fullName evidence="13">Predicted protein</fullName>
    </submittedName>
</protein>
<dbReference type="InParanoid" id="D2VH16"/>
<comment type="pathway">
    <text evidence="2">Protein modification; protein sumoylation.</text>
</comment>
<keyword evidence="8" id="KW-0862">Zinc</keyword>